<feature type="domain" description="Glycosyl transferase family 1" evidence="1">
    <location>
        <begin position="181"/>
        <end position="348"/>
    </location>
</feature>
<evidence type="ECO:0000313" key="3">
    <source>
        <dbReference type="EMBL" id="KKT43545.1"/>
    </source>
</evidence>
<accession>A0A0G1H9T7</accession>
<proteinExistence type="predicted"/>
<dbReference type="Gene3D" id="3.40.50.2000">
    <property type="entry name" value="Glycogen Phosphorylase B"/>
    <property type="match status" value="2"/>
</dbReference>
<organism evidence="3 4">
    <name type="scientific">Candidatus Wolfebacteria bacterium GW2011_GWE2_44_13</name>
    <dbReference type="NCBI Taxonomy" id="1619017"/>
    <lineage>
        <taxon>Bacteria</taxon>
        <taxon>Candidatus Wolfeibacteriota</taxon>
    </lineage>
</organism>
<sequence length="371" mass="41291">MDKKIKIVYLITGLKTGGAETVLARLVSNLDKERFTPIVVSIIPIAEIGIKIKQQGIRVESLGAYSKFNPLVFLRLFILLKKERPDVLHCFLFHAILLGRLAGRISSVPTIISSIRTENFGGRMREKLLALTDAFSSVTTIVSQKAADKMVRNGVVPSEKLKVIYNGFDPEGVAQVRKTNREQLRADLKIEPGSPLLVAVGRLDEAKGYPVLIEAIGEIKKVHPSVQLLILGSGEMLERLTIEINNRVLDENIRLLGRKENVYEYLRCADIFVLASLWEGHPNVVLEAMACGAPVVATNVGGVPEIILDGETGFLVESNNARALADKIIQVSALTDEARKTIVDRAYKKIENNFSLGEMMEEYEQLYERRW</sequence>
<dbReference type="AlphaFoldDB" id="A0A0G1H9T7"/>
<dbReference type="Pfam" id="PF13439">
    <property type="entry name" value="Glyco_transf_4"/>
    <property type="match status" value="1"/>
</dbReference>
<protein>
    <submittedName>
        <fullName evidence="3">Glycosyl transferase group 1</fullName>
    </submittedName>
</protein>
<comment type="caution">
    <text evidence="3">The sequence shown here is derived from an EMBL/GenBank/DDBJ whole genome shotgun (WGS) entry which is preliminary data.</text>
</comment>
<evidence type="ECO:0000259" key="2">
    <source>
        <dbReference type="Pfam" id="PF13439"/>
    </source>
</evidence>
<dbReference type="SUPFAM" id="SSF53756">
    <property type="entry name" value="UDP-Glycosyltransferase/glycogen phosphorylase"/>
    <property type="match status" value="1"/>
</dbReference>
<dbReference type="InterPro" id="IPR001296">
    <property type="entry name" value="Glyco_trans_1"/>
</dbReference>
<feature type="domain" description="Glycosyltransferase subfamily 4-like N-terminal" evidence="2">
    <location>
        <begin position="17"/>
        <end position="171"/>
    </location>
</feature>
<dbReference type="Pfam" id="PF00534">
    <property type="entry name" value="Glycos_transf_1"/>
    <property type="match status" value="1"/>
</dbReference>
<evidence type="ECO:0000313" key="4">
    <source>
        <dbReference type="Proteomes" id="UP000034051"/>
    </source>
</evidence>
<dbReference type="Proteomes" id="UP000034051">
    <property type="component" value="Unassembled WGS sequence"/>
</dbReference>
<dbReference type="PATRIC" id="fig|1619017.3.peg.142"/>
<evidence type="ECO:0000259" key="1">
    <source>
        <dbReference type="Pfam" id="PF00534"/>
    </source>
</evidence>
<name>A0A0G1H9T7_9BACT</name>
<reference evidence="3 4" key="1">
    <citation type="journal article" date="2015" name="Nature">
        <title>rRNA introns, odd ribosomes, and small enigmatic genomes across a large radiation of phyla.</title>
        <authorList>
            <person name="Brown C.T."/>
            <person name="Hug L.A."/>
            <person name="Thomas B.C."/>
            <person name="Sharon I."/>
            <person name="Castelle C.J."/>
            <person name="Singh A."/>
            <person name="Wilkins M.J."/>
            <person name="Williams K.H."/>
            <person name="Banfield J.F."/>
        </authorList>
    </citation>
    <scope>NUCLEOTIDE SEQUENCE [LARGE SCALE GENOMIC DNA]</scope>
</reference>
<gene>
    <name evidence="3" type="ORF">UW32_C0001G0137</name>
</gene>
<dbReference type="PANTHER" id="PTHR12526">
    <property type="entry name" value="GLYCOSYLTRANSFERASE"/>
    <property type="match status" value="1"/>
</dbReference>
<keyword evidence="3" id="KW-0808">Transferase</keyword>
<dbReference type="GO" id="GO:0016757">
    <property type="term" value="F:glycosyltransferase activity"/>
    <property type="evidence" value="ECO:0007669"/>
    <property type="project" value="InterPro"/>
</dbReference>
<dbReference type="InterPro" id="IPR028098">
    <property type="entry name" value="Glyco_trans_4-like_N"/>
</dbReference>
<dbReference type="PANTHER" id="PTHR12526:SF630">
    <property type="entry name" value="GLYCOSYLTRANSFERASE"/>
    <property type="match status" value="1"/>
</dbReference>
<dbReference type="EMBL" id="LCHW01000001">
    <property type="protein sequence ID" value="KKT43545.1"/>
    <property type="molecule type" value="Genomic_DNA"/>
</dbReference>